<dbReference type="PANTHER" id="PTHR10644">
    <property type="entry name" value="DNA REPAIR/RNA PROCESSING CPSF FAMILY"/>
    <property type="match status" value="1"/>
</dbReference>
<dbReference type="Pfam" id="PF23726">
    <property type="entry name" value="Beta-prop_RSE1_2nd"/>
    <property type="match status" value="1"/>
</dbReference>
<dbReference type="AlphaFoldDB" id="A0A1X0P1H9"/>
<feature type="domain" description="RSE1/DDB1/CPSF1 C-terminal" evidence="3">
    <location>
        <begin position="821"/>
        <end position="1186"/>
    </location>
</feature>
<dbReference type="SUPFAM" id="SSF69322">
    <property type="entry name" value="Tricorn protease domain 2"/>
    <property type="match status" value="1"/>
</dbReference>
<keyword evidence="2" id="KW-0539">Nucleus</keyword>
<keyword evidence="7" id="KW-1185">Reference proteome</keyword>
<evidence type="ECO:0000313" key="6">
    <source>
        <dbReference type="EMBL" id="ORC90681.1"/>
    </source>
</evidence>
<dbReference type="InterPro" id="IPR018846">
    <property type="entry name" value="Beta-prop_RSE1/DDB1/CPSF1_1st"/>
</dbReference>
<dbReference type="VEuPathDB" id="TriTrypDB:TM35_000071050"/>
<dbReference type="GeneID" id="39983331"/>
<dbReference type="GO" id="GO:0003676">
    <property type="term" value="F:nucleic acid binding"/>
    <property type="evidence" value="ECO:0007669"/>
    <property type="project" value="InterPro"/>
</dbReference>
<gene>
    <name evidence="6" type="ORF">TM35_000071050</name>
</gene>
<dbReference type="InterPro" id="IPR004871">
    <property type="entry name" value="RSE1/DDB1/CPSF1_C"/>
</dbReference>
<dbReference type="Proteomes" id="UP000192257">
    <property type="component" value="Unassembled WGS sequence"/>
</dbReference>
<sequence length="1275" mass="141773">MPFVVSTSKSPTAVLGMVTGFFLGNDEKIVLLNRLNKISLFKEKNQSLEHLGDFPLFASLKFVEALPFFDSKGIGRHVAFLFSVKQEVSIVAFKQERGGRVELITLFYGGVDFCYGQQKIGEAYLCSSGVYRTQGDDLIPIVVLSIHCGSFFVFDAASAIASYSRNSKNASQTLGNIFPLEYTQRVFKKQKRVEYFLQGQFHASEVDVRRITIGRAESEKSLVPLFVLYSDSLGKTHVSEYSIDMGKSDDQRRGERMQNYSWISDASSVFPAENVFRRKGVLLANVETNACLLHVVSEGLFVIGVQLITFISRKSVFTPTPTVPSKNVTTLSFPSFSTYIEPVCCVSLPNKELLVCFWDGTYVKATLKEEVDGIGSTKLVLLNVVVSSLCTIPDSLAVLGEYCVVGSPMANTLWMKWRTGESGILVNHCGPVFDMTVAVDGPRMSVIASTGVGPNGGLSLVRSAVNVRHDVSIGNISDVKRISVSGKVIIFTFPGYSRICHCLTEECTKIEELLETPFDTLNETLALAWSSKSNKFYQVTTIGLKVVSGNEGNYLIKDDVKRIEHAQESHGLLIFSSSRIVFICNLNEPFTKPTLQLENEVSCLLVFSSNSFLIGEWGSSAVCLYEIHEGVVYLKGKFICSATPYSMCVLPHLEKPRLLIGLINGNIVDLALEDISLECSYHEVLLMTQPLQLFNLESHNSVLCLGEVPLIIILSDTGFQLTGIDFNDVSACAIIRSDAQLLPRYIFFSKGERALVFGTIVDLKKLNMNFHAFNATVTRVKYISWWNIFVLSLRRNEKDQIFTMMGHEITNSCVTRDEQNLIELLENERCVFIEPLVLGGSNERYELNHPDDKGVILIGTTFAFPDEQLSRSSRFMWYSVEQGRLTSERLQLRQDGSKDVEGALQCCCVVPNYTGRIALGINGCVSIYSWNSVDSTFVAEETLRVGTIVVRLVPLFQEGLSSIVAFDNRHSCFFLQVDTIQGNLSIVARDSELRGVMDGVVSQSDKRHDMCFGDDHFNFFSVYHDIAPSQGSSDTQSKMMMRRKLKTKAQYHLGDLITVMQQGSFAPCSVMNDIVPIPNNLIPGVCASQIVFGTSYGAFGTITPITNETYLFLKAFEVSVSAVTPNLGGFTHTNFREVLSVGQERGHSRNASFDDKNPKSAAILQERRKRYLSKCVCDADLIEKFLTLPRDVQTRVTSEAELFIKLCFASIKSSLEEFLDQTDLDHFSTSSNASLLNKSSDINGINTIFSERGLPCLPLTVEDVNAFIHNLERTH</sequence>
<dbReference type="Gene3D" id="2.130.10.10">
    <property type="entry name" value="YVTN repeat-like/Quinoprotein amine dehydrogenase"/>
    <property type="match status" value="2"/>
</dbReference>
<dbReference type="Pfam" id="PF10433">
    <property type="entry name" value="Beta-prop_RSE1_1st"/>
    <property type="match status" value="1"/>
</dbReference>
<dbReference type="OrthoDB" id="433457at2759"/>
<evidence type="ECO:0000256" key="2">
    <source>
        <dbReference type="ARBA" id="ARBA00023242"/>
    </source>
</evidence>
<evidence type="ECO:0000259" key="3">
    <source>
        <dbReference type="Pfam" id="PF03178"/>
    </source>
</evidence>
<dbReference type="GO" id="GO:0005634">
    <property type="term" value="C:nucleus"/>
    <property type="evidence" value="ECO:0007669"/>
    <property type="project" value="UniProtKB-SubCell"/>
</dbReference>
<proteinExistence type="predicted"/>
<evidence type="ECO:0000259" key="4">
    <source>
        <dbReference type="Pfam" id="PF10433"/>
    </source>
</evidence>
<protein>
    <submittedName>
        <fullName evidence="6">Putative damage-specific DNA binding protein</fullName>
    </submittedName>
</protein>
<evidence type="ECO:0000256" key="1">
    <source>
        <dbReference type="ARBA" id="ARBA00004123"/>
    </source>
</evidence>
<evidence type="ECO:0000259" key="5">
    <source>
        <dbReference type="Pfam" id="PF23726"/>
    </source>
</evidence>
<evidence type="ECO:0000313" key="7">
    <source>
        <dbReference type="Proteomes" id="UP000192257"/>
    </source>
</evidence>
<dbReference type="InterPro" id="IPR050358">
    <property type="entry name" value="RSE1/DDB1/CFT1"/>
</dbReference>
<dbReference type="STRING" id="67003.A0A1X0P1H9"/>
<dbReference type="EMBL" id="NBCO01000007">
    <property type="protein sequence ID" value="ORC90681.1"/>
    <property type="molecule type" value="Genomic_DNA"/>
</dbReference>
<dbReference type="RefSeq" id="XP_028884747.1">
    <property type="nucleotide sequence ID" value="XM_029023551.1"/>
</dbReference>
<comment type="subcellular location">
    <subcellularLocation>
        <location evidence="1">Nucleus</location>
    </subcellularLocation>
</comment>
<reference evidence="6 7" key="1">
    <citation type="submission" date="2017-03" db="EMBL/GenBank/DDBJ databases">
        <title>An alternative strategy for trypanosome survival in the mammalian bloodstream revealed through genome and transcriptome analysis of the ubiquitous bovine parasite Trypanosoma (Megatrypanum) theileri.</title>
        <authorList>
            <person name="Kelly S."/>
            <person name="Ivens A."/>
            <person name="Mott A."/>
            <person name="O'Neill E."/>
            <person name="Emms D."/>
            <person name="Macleod O."/>
            <person name="Voorheis P."/>
            <person name="Matthews J."/>
            <person name="Matthews K."/>
            <person name="Carrington M."/>
        </authorList>
    </citation>
    <scope>NUCLEOTIDE SEQUENCE [LARGE SCALE GENOMIC DNA]</scope>
    <source>
        <strain evidence="6">Edinburgh</strain>
    </source>
</reference>
<dbReference type="InterPro" id="IPR058543">
    <property type="entry name" value="Beta-prop_RSE1/DDB1/CPSF1_2nd"/>
</dbReference>
<name>A0A1X0P1H9_9TRYP</name>
<feature type="domain" description="RSE1/DDB1/CPSF1 first beta-propeller" evidence="4">
    <location>
        <begin position="17"/>
        <end position="425"/>
    </location>
</feature>
<dbReference type="Pfam" id="PF03178">
    <property type="entry name" value="CPSF_A"/>
    <property type="match status" value="1"/>
</dbReference>
<feature type="domain" description="RSE1/DDB1/CPSF1 second beta-propeller" evidence="5">
    <location>
        <begin position="487"/>
        <end position="733"/>
    </location>
</feature>
<accession>A0A1X0P1H9</accession>
<organism evidence="6 7">
    <name type="scientific">Trypanosoma theileri</name>
    <dbReference type="NCBI Taxonomy" id="67003"/>
    <lineage>
        <taxon>Eukaryota</taxon>
        <taxon>Discoba</taxon>
        <taxon>Euglenozoa</taxon>
        <taxon>Kinetoplastea</taxon>
        <taxon>Metakinetoplastina</taxon>
        <taxon>Trypanosomatida</taxon>
        <taxon>Trypanosomatidae</taxon>
        <taxon>Trypanosoma</taxon>
    </lineage>
</organism>
<comment type="caution">
    <text evidence="6">The sequence shown here is derived from an EMBL/GenBank/DDBJ whole genome shotgun (WGS) entry which is preliminary data.</text>
</comment>
<dbReference type="InterPro" id="IPR015943">
    <property type="entry name" value="WD40/YVTN_repeat-like_dom_sf"/>
</dbReference>